<dbReference type="GO" id="GO:0046872">
    <property type="term" value="F:metal ion binding"/>
    <property type="evidence" value="ECO:0007669"/>
    <property type="project" value="UniProtKB-KW"/>
</dbReference>
<dbReference type="GO" id="GO:0051539">
    <property type="term" value="F:4 iron, 4 sulfur cluster binding"/>
    <property type="evidence" value="ECO:0007669"/>
    <property type="project" value="UniProtKB-KW"/>
</dbReference>
<dbReference type="EMBL" id="VSSQ01011131">
    <property type="protein sequence ID" value="MPM46074.1"/>
    <property type="molecule type" value="Genomic_DNA"/>
</dbReference>
<name>A0A645A8L4_9ZZZZ</name>
<protein>
    <recommendedName>
        <fullName evidence="7">Radical SAM core domain-containing protein</fullName>
    </recommendedName>
</protein>
<evidence type="ECO:0000313" key="8">
    <source>
        <dbReference type="EMBL" id="MPM46074.1"/>
    </source>
</evidence>
<keyword evidence="3" id="KW-0949">S-adenosyl-L-methionine</keyword>
<keyword evidence="4" id="KW-0479">Metal-binding</keyword>
<comment type="cofactor">
    <cofactor evidence="1">
        <name>[4Fe-4S] cluster</name>
        <dbReference type="ChEBI" id="CHEBI:49883"/>
    </cofactor>
</comment>
<reference evidence="8" key="1">
    <citation type="submission" date="2019-08" db="EMBL/GenBank/DDBJ databases">
        <authorList>
            <person name="Kucharzyk K."/>
            <person name="Murdoch R.W."/>
            <person name="Higgins S."/>
            <person name="Loffler F."/>
        </authorList>
    </citation>
    <scope>NUCLEOTIDE SEQUENCE</scope>
</reference>
<evidence type="ECO:0000256" key="6">
    <source>
        <dbReference type="ARBA" id="ARBA00023014"/>
    </source>
</evidence>
<dbReference type="InterPro" id="IPR013785">
    <property type="entry name" value="Aldolase_TIM"/>
</dbReference>
<dbReference type="PANTHER" id="PTHR30352">
    <property type="entry name" value="PYRUVATE FORMATE-LYASE-ACTIVATING ENZYME"/>
    <property type="match status" value="1"/>
</dbReference>
<proteinExistence type="predicted"/>
<feature type="domain" description="Radical SAM core" evidence="7">
    <location>
        <begin position="24"/>
        <end position="128"/>
    </location>
</feature>
<accession>A0A645A8L4</accession>
<sequence length="200" mass="22791">MSLGSAHLQHAEEGMISFGQGCEGEPSLQYRILVQAMQQIRSRTHKGTININSNAGHTEAITALVQNRLDAIRVSLNSTIPELYHAYYRPISYQFEDVLRSMEQCRIAGVQVSLNFLAFPGITDREREIESLLKFIQDHHIYMVQLRNLNIDPNLYWQTMKVTESTYGKALGMLKLIEIIRNETSALVGSFSRSKNFNQN</sequence>
<dbReference type="InterPro" id="IPR007197">
    <property type="entry name" value="rSAM"/>
</dbReference>
<dbReference type="AlphaFoldDB" id="A0A645A8L4"/>
<dbReference type="Pfam" id="PF04055">
    <property type="entry name" value="Radical_SAM"/>
    <property type="match status" value="1"/>
</dbReference>
<evidence type="ECO:0000256" key="3">
    <source>
        <dbReference type="ARBA" id="ARBA00022691"/>
    </source>
</evidence>
<evidence type="ECO:0000256" key="5">
    <source>
        <dbReference type="ARBA" id="ARBA00023004"/>
    </source>
</evidence>
<keyword evidence="5" id="KW-0408">Iron</keyword>
<dbReference type="InterPro" id="IPR034457">
    <property type="entry name" value="Organic_radical-activating"/>
</dbReference>
<comment type="caution">
    <text evidence="8">The sequence shown here is derived from an EMBL/GenBank/DDBJ whole genome shotgun (WGS) entry which is preliminary data.</text>
</comment>
<gene>
    <name evidence="8" type="ORF">SDC9_92770</name>
</gene>
<dbReference type="Gene3D" id="3.20.20.70">
    <property type="entry name" value="Aldolase class I"/>
    <property type="match status" value="1"/>
</dbReference>
<evidence type="ECO:0000259" key="7">
    <source>
        <dbReference type="Pfam" id="PF04055"/>
    </source>
</evidence>
<evidence type="ECO:0000256" key="4">
    <source>
        <dbReference type="ARBA" id="ARBA00022723"/>
    </source>
</evidence>
<keyword evidence="6" id="KW-0411">Iron-sulfur</keyword>
<dbReference type="GO" id="GO:0003824">
    <property type="term" value="F:catalytic activity"/>
    <property type="evidence" value="ECO:0007669"/>
    <property type="project" value="InterPro"/>
</dbReference>
<evidence type="ECO:0000256" key="2">
    <source>
        <dbReference type="ARBA" id="ARBA00022485"/>
    </source>
</evidence>
<organism evidence="8">
    <name type="scientific">bioreactor metagenome</name>
    <dbReference type="NCBI Taxonomy" id="1076179"/>
    <lineage>
        <taxon>unclassified sequences</taxon>
        <taxon>metagenomes</taxon>
        <taxon>ecological metagenomes</taxon>
    </lineage>
</organism>
<dbReference type="PANTHER" id="PTHR30352:SF5">
    <property type="entry name" value="PYRUVATE FORMATE-LYASE 1-ACTIVATING ENZYME"/>
    <property type="match status" value="1"/>
</dbReference>
<dbReference type="InterPro" id="IPR058240">
    <property type="entry name" value="rSAM_sf"/>
</dbReference>
<dbReference type="SUPFAM" id="SSF102114">
    <property type="entry name" value="Radical SAM enzymes"/>
    <property type="match status" value="1"/>
</dbReference>
<evidence type="ECO:0000256" key="1">
    <source>
        <dbReference type="ARBA" id="ARBA00001966"/>
    </source>
</evidence>
<keyword evidence="2" id="KW-0004">4Fe-4S</keyword>